<evidence type="ECO:0000256" key="1">
    <source>
        <dbReference type="SAM" id="Coils"/>
    </source>
</evidence>
<reference evidence="2" key="2">
    <citation type="submission" date="2025-08" db="UniProtKB">
        <authorList>
            <consortium name="Ensembl"/>
        </authorList>
    </citation>
    <scope>IDENTIFICATION</scope>
</reference>
<dbReference type="Proteomes" id="UP000008144">
    <property type="component" value="Unassembled WGS sequence"/>
</dbReference>
<dbReference type="HOGENOM" id="CLU_1109124_0_0_1"/>
<evidence type="ECO:0000313" key="2">
    <source>
        <dbReference type="Ensembl" id="ENSCINP00000013386.3"/>
    </source>
</evidence>
<dbReference type="PANTHER" id="PTHR46199">
    <property type="entry name" value="RAC GTPASE-ACTIVATING PROTEIN 1"/>
    <property type="match status" value="1"/>
</dbReference>
<dbReference type="OMA" id="WSSEEQF"/>
<proteinExistence type="predicted"/>
<dbReference type="AlphaFoldDB" id="F6PQY2"/>
<evidence type="ECO:0000313" key="3">
    <source>
        <dbReference type="Proteomes" id="UP000008144"/>
    </source>
</evidence>
<organism evidence="2 3">
    <name type="scientific">Ciona intestinalis</name>
    <name type="common">Transparent sea squirt</name>
    <name type="synonym">Ascidia intestinalis</name>
    <dbReference type="NCBI Taxonomy" id="7719"/>
    <lineage>
        <taxon>Eukaryota</taxon>
        <taxon>Metazoa</taxon>
        <taxon>Chordata</taxon>
        <taxon>Tunicata</taxon>
        <taxon>Ascidiacea</taxon>
        <taxon>Phlebobranchia</taxon>
        <taxon>Cionidae</taxon>
        <taxon>Ciona</taxon>
    </lineage>
</organism>
<dbReference type="InParanoid" id="F6PQY2"/>
<reference evidence="2" key="3">
    <citation type="submission" date="2025-09" db="UniProtKB">
        <authorList>
            <consortium name="Ensembl"/>
        </authorList>
    </citation>
    <scope>IDENTIFICATION</scope>
</reference>
<reference evidence="3" key="1">
    <citation type="journal article" date="2002" name="Science">
        <title>The draft genome of Ciona intestinalis: insights into chordate and vertebrate origins.</title>
        <authorList>
            <person name="Dehal P."/>
            <person name="Satou Y."/>
            <person name="Campbell R.K."/>
            <person name="Chapman J."/>
            <person name="Degnan B."/>
            <person name="De Tomaso A."/>
            <person name="Davidson B."/>
            <person name="Di Gregorio A."/>
            <person name="Gelpke M."/>
            <person name="Goodstein D.M."/>
            <person name="Harafuji N."/>
            <person name="Hastings K.E."/>
            <person name="Ho I."/>
            <person name="Hotta K."/>
            <person name="Huang W."/>
            <person name="Kawashima T."/>
            <person name="Lemaire P."/>
            <person name="Martinez D."/>
            <person name="Meinertzhagen I.A."/>
            <person name="Necula S."/>
            <person name="Nonaka M."/>
            <person name="Putnam N."/>
            <person name="Rash S."/>
            <person name="Saiga H."/>
            <person name="Satake M."/>
            <person name="Terry A."/>
            <person name="Yamada L."/>
            <person name="Wang H.G."/>
            <person name="Awazu S."/>
            <person name="Azumi K."/>
            <person name="Boore J."/>
            <person name="Branno M."/>
            <person name="Chin-Bow S."/>
            <person name="DeSantis R."/>
            <person name="Doyle S."/>
            <person name="Francino P."/>
            <person name="Keys D.N."/>
            <person name="Haga S."/>
            <person name="Hayashi H."/>
            <person name="Hino K."/>
            <person name="Imai K.S."/>
            <person name="Inaba K."/>
            <person name="Kano S."/>
            <person name="Kobayashi K."/>
            <person name="Kobayashi M."/>
            <person name="Lee B.I."/>
            <person name="Makabe K.W."/>
            <person name="Manohar C."/>
            <person name="Matassi G."/>
            <person name="Medina M."/>
            <person name="Mochizuki Y."/>
            <person name="Mount S."/>
            <person name="Morishita T."/>
            <person name="Miura S."/>
            <person name="Nakayama A."/>
            <person name="Nishizaka S."/>
            <person name="Nomoto H."/>
            <person name="Ohta F."/>
            <person name="Oishi K."/>
            <person name="Rigoutsos I."/>
            <person name="Sano M."/>
            <person name="Sasaki A."/>
            <person name="Sasakura Y."/>
            <person name="Shoguchi E."/>
            <person name="Shin-i T."/>
            <person name="Spagnuolo A."/>
            <person name="Stainier D."/>
            <person name="Suzuki M.M."/>
            <person name="Tassy O."/>
            <person name="Takatori N."/>
            <person name="Tokuoka M."/>
            <person name="Yagi K."/>
            <person name="Yoshizaki F."/>
            <person name="Wada S."/>
            <person name="Zhang C."/>
            <person name="Hyatt P.D."/>
            <person name="Larimer F."/>
            <person name="Detter C."/>
            <person name="Doggett N."/>
            <person name="Glavina T."/>
            <person name="Hawkins T."/>
            <person name="Richardson P."/>
            <person name="Lucas S."/>
            <person name="Kohara Y."/>
            <person name="Levine M."/>
            <person name="Satoh N."/>
            <person name="Rokhsar D.S."/>
        </authorList>
    </citation>
    <scope>NUCLEOTIDE SEQUENCE [LARGE SCALE GENOMIC DNA]</scope>
</reference>
<dbReference type="Ensembl" id="ENSCINT00000013386.3">
    <property type="protein sequence ID" value="ENSCINP00000013386.3"/>
    <property type="gene ID" value="ENSCING00000006521.3"/>
</dbReference>
<sequence>MNSKNAYNEAGFNKLSLVRQFDEVQRAYTTLLEASCEKEFLQFAHCFEDCRIKWDLAENRCLELQEKLTKSEAEKNALLIKLKHARRQIEVELQGRQKAEQDRDELDQQIMLVRELLLSDGSSTATLSEEQQRKLDFLNASRYQSPRCMRNHRRLDPIDETGSMLSDYSDISFDVTEDDLDGSNLRNGKQWKRGRAARRAFAGDEDAVLPKRVRADAGESLQCTVDGPATMRIEKLEKSFSKPNPHQGRRR</sequence>
<keyword evidence="3" id="KW-1185">Reference proteome</keyword>
<protein>
    <submittedName>
        <fullName evidence="2">Uncharacterized protein</fullName>
    </submittedName>
</protein>
<dbReference type="STRING" id="7719.ENSCINP00000013386"/>
<keyword evidence="1" id="KW-0175">Coiled coil</keyword>
<name>F6PQY2_CIOIN</name>
<accession>F6PQY2</accession>
<dbReference type="GeneTree" id="ENSGT00940000154610"/>
<dbReference type="PANTHER" id="PTHR46199:SF3">
    <property type="entry name" value="RAC GTPASE-ACTIVATING PROTEIN 1"/>
    <property type="match status" value="1"/>
</dbReference>
<feature type="coiled-coil region" evidence="1">
    <location>
        <begin position="54"/>
        <end position="116"/>
    </location>
</feature>